<evidence type="ECO:0000256" key="4">
    <source>
        <dbReference type="SAM" id="SignalP"/>
    </source>
</evidence>
<dbReference type="PANTHER" id="PTHR31048">
    <property type="entry name" value="OS03G0233200 PROTEIN"/>
    <property type="match status" value="1"/>
</dbReference>
<dbReference type="SMART" id="SM00205">
    <property type="entry name" value="THN"/>
    <property type="match status" value="1"/>
</dbReference>
<dbReference type="InterPro" id="IPR001938">
    <property type="entry name" value="Thaumatin"/>
</dbReference>
<evidence type="ECO:0000313" key="5">
    <source>
        <dbReference type="EMBL" id="KAJ6416288.1"/>
    </source>
</evidence>
<comment type="similarity">
    <text evidence="1">Belongs to the thaumatin family.</text>
</comment>
<evidence type="ECO:0000313" key="6">
    <source>
        <dbReference type="Proteomes" id="UP001162972"/>
    </source>
</evidence>
<dbReference type="Pfam" id="PF00314">
    <property type="entry name" value="Thaumatin"/>
    <property type="match status" value="1"/>
</dbReference>
<feature type="signal peptide" evidence="4">
    <location>
        <begin position="1"/>
        <end position="25"/>
    </location>
</feature>
<keyword evidence="3" id="KW-1133">Transmembrane helix</keyword>
<keyword evidence="6" id="KW-1185">Reference proteome</keyword>
<dbReference type="EMBL" id="JAPFFJ010000011">
    <property type="protein sequence ID" value="KAJ6416288.1"/>
    <property type="molecule type" value="Genomic_DNA"/>
</dbReference>
<dbReference type="PRINTS" id="PR00347">
    <property type="entry name" value="THAUMATIN"/>
</dbReference>
<evidence type="ECO:0000256" key="3">
    <source>
        <dbReference type="SAM" id="Phobius"/>
    </source>
</evidence>
<organism evidence="5 6">
    <name type="scientific">Salix udensis</name>
    <dbReference type="NCBI Taxonomy" id="889485"/>
    <lineage>
        <taxon>Eukaryota</taxon>
        <taxon>Viridiplantae</taxon>
        <taxon>Streptophyta</taxon>
        <taxon>Embryophyta</taxon>
        <taxon>Tracheophyta</taxon>
        <taxon>Spermatophyta</taxon>
        <taxon>Magnoliopsida</taxon>
        <taxon>eudicotyledons</taxon>
        <taxon>Gunneridae</taxon>
        <taxon>Pentapetalae</taxon>
        <taxon>rosids</taxon>
        <taxon>fabids</taxon>
        <taxon>Malpighiales</taxon>
        <taxon>Salicaceae</taxon>
        <taxon>Saliceae</taxon>
        <taxon>Salix</taxon>
    </lineage>
</organism>
<evidence type="ECO:0000256" key="2">
    <source>
        <dbReference type="SAM" id="MobiDB-lite"/>
    </source>
</evidence>
<keyword evidence="4" id="KW-0732">Signal</keyword>
<feature type="region of interest" description="Disordered" evidence="2">
    <location>
        <begin position="426"/>
        <end position="445"/>
    </location>
</feature>
<keyword evidence="3" id="KW-0812">Transmembrane</keyword>
<feature type="chain" id="PRO_5042289588" evidence="4">
    <location>
        <begin position="26"/>
        <end position="445"/>
    </location>
</feature>
<dbReference type="Proteomes" id="UP001162972">
    <property type="component" value="Chromosome 11"/>
</dbReference>
<comment type="caution">
    <text evidence="5">The sequence shown here is derived from an EMBL/GenBank/DDBJ whole genome shotgun (WGS) entry which is preliminary data.</text>
</comment>
<accession>A0AAD6K3H0</accession>
<dbReference type="InterPro" id="IPR017949">
    <property type="entry name" value="Thaumatin_CS"/>
</dbReference>
<dbReference type="Gene3D" id="1.10.510.10">
    <property type="entry name" value="Transferase(Phosphotransferase) domain 1"/>
    <property type="match status" value="1"/>
</dbReference>
<evidence type="ECO:0000256" key="1">
    <source>
        <dbReference type="ARBA" id="ARBA00010607"/>
    </source>
</evidence>
<gene>
    <name evidence="5" type="ORF">OIU84_002186</name>
</gene>
<protein>
    <submittedName>
        <fullName evidence="5">Uncharacterized protein</fullName>
    </submittedName>
</protein>
<dbReference type="Gene3D" id="2.60.110.10">
    <property type="entry name" value="Thaumatin"/>
    <property type="match status" value="1"/>
</dbReference>
<feature type="transmembrane region" description="Helical" evidence="3">
    <location>
        <begin position="295"/>
        <end position="318"/>
    </location>
</feature>
<feature type="compositionally biased region" description="Polar residues" evidence="2">
    <location>
        <begin position="255"/>
        <end position="281"/>
    </location>
</feature>
<proteinExistence type="inferred from homology"/>
<keyword evidence="3" id="KW-0472">Membrane</keyword>
<dbReference type="CDD" id="cd09218">
    <property type="entry name" value="TLP-PA"/>
    <property type="match status" value="1"/>
</dbReference>
<dbReference type="InterPro" id="IPR037176">
    <property type="entry name" value="Osmotin/thaumatin-like_sf"/>
</dbReference>
<feature type="region of interest" description="Disordered" evidence="2">
    <location>
        <begin position="255"/>
        <end position="289"/>
    </location>
</feature>
<dbReference type="PROSITE" id="PS51367">
    <property type="entry name" value="THAUMATIN_2"/>
    <property type="match status" value="1"/>
</dbReference>
<dbReference type="PROSITE" id="PS00316">
    <property type="entry name" value="THAUMATIN_1"/>
    <property type="match status" value="1"/>
</dbReference>
<dbReference type="FunFam" id="2.60.110.10:FF:000004">
    <property type="entry name" value="THAUMATIN-LIKE PROTEIN 1"/>
    <property type="match status" value="1"/>
</dbReference>
<name>A0AAD6K3H0_9ROSI</name>
<dbReference type="AlphaFoldDB" id="A0AAD6K3H0"/>
<sequence length="445" mass="48664">MSRIILLMHLSSFLVAHLFISGVVSTTFTITNSCNYTVWPGVLSTGTSAFSTTGFSLEKNESKILKAPASWNGRFWGRTYCTEDSSGNFSCVTGDCGSGKLECSGRTGALPATLAEFALRGFNGLDFYDVSLVDGFNLPLLVVPSGQNCSSTGCIGDVNESCPTELEFTTGTEGKRVGCKSACDALRLSIYCCDGTSSSRDKCKPSLYSNFYKNLCPQSYTYAYDDDTNTTYTCPSTDYQIIFCPGKSINTTSYRPNPIRNTTGVTANNSRPSSGEITPSSMPEIRPNPTSRRKWGPIIAGAVGGSLAIISFVVIVVLRVRWSRSEDTEEDEEDDHIQQVPGMPVRFSYRDLCINKAEYILGYLEEYIQSDREEIIRMLEVAAWCLQDDPERRPPMSTVVKVLEGLMEVDSNLVYKFSHALTPPPAVDAHTSSAPPPASVLSNPR</sequence>
<reference evidence="5 6" key="1">
    <citation type="journal article" date="2023" name="Int. J. Mol. Sci.">
        <title>De Novo Assembly and Annotation of 11 Diverse Shrub Willow (Salix) Genomes Reveals Novel Gene Organization in Sex-Linked Regions.</title>
        <authorList>
            <person name="Hyden B."/>
            <person name="Feng K."/>
            <person name="Yates T.B."/>
            <person name="Jawdy S."/>
            <person name="Cereghino C."/>
            <person name="Smart L.B."/>
            <person name="Muchero W."/>
        </authorList>
    </citation>
    <scope>NUCLEOTIDE SEQUENCE [LARGE SCALE GENOMIC DNA]</scope>
    <source>
        <tissue evidence="5">Shoot tip</tissue>
    </source>
</reference>
<dbReference type="SUPFAM" id="SSF49870">
    <property type="entry name" value="Osmotin, thaumatin-like protein"/>
    <property type="match status" value="1"/>
</dbReference>